<sequence length="28" mass="3352">MQLIRASQLQFFFVAIWENSLICFSVLF</sequence>
<proteinExistence type="predicted"/>
<organism evidence="1">
    <name type="scientific">Arundo donax</name>
    <name type="common">Giant reed</name>
    <name type="synonym">Donax arundinaceus</name>
    <dbReference type="NCBI Taxonomy" id="35708"/>
    <lineage>
        <taxon>Eukaryota</taxon>
        <taxon>Viridiplantae</taxon>
        <taxon>Streptophyta</taxon>
        <taxon>Embryophyta</taxon>
        <taxon>Tracheophyta</taxon>
        <taxon>Spermatophyta</taxon>
        <taxon>Magnoliopsida</taxon>
        <taxon>Liliopsida</taxon>
        <taxon>Poales</taxon>
        <taxon>Poaceae</taxon>
        <taxon>PACMAD clade</taxon>
        <taxon>Arundinoideae</taxon>
        <taxon>Arundineae</taxon>
        <taxon>Arundo</taxon>
    </lineage>
</organism>
<evidence type="ECO:0000313" key="1">
    <source>
        <dbReference type="EMBL" id="JAD64137.1"/>
    </source>
</evidence>
<dbReference type="AlphaFoldDB" id="A0A0A9BY17"/>
<protein>
    <submittedName>
        <fullName evidence="1">Uncharacterized protein</fullName>
    </submittedName>
</protein>
<accession>A0A0A9BY17</accession>
<dbReference type="EMBL" id="GBRH01233758">
    <property type="protein sequence ID" value="JAD64137.1"/>
    <property type="molecule type" value="Transcribed_RNA"/>
</dbReference>
<name>A0A0A9BY17_ARUDO</name>
<reference evidence="1" key="2">
    <citation type="journal article" date="2015" name="Data Brief">
        <title>Shoot transcriptome of the giant reed, Arundo donax.</title>
        <authorList>
            <person name="Barrero R.A."/>
            <person name="Guerrero F.D."/>
            <person name="Moolhuijzen P."/>
            <person name="Goolsby J.A."/>
            <person name="Tidwell J."/>
            <person name="Bellgard S.E."/>
            <person name="Bellgard M.I."/>
        </authorList>
    </citation>
    <scope>NUCLEOTIDE SEQUENCE</scope>
    <source>
        <tissue evidence="1">Shoot tissue taken approximately 20 cm above the soil surface</tissue>
    </source>
</reference>
<reference evidence="1" key="1">
    <citation type="submission" date="2014-09" db="EMBL/GenBank/DDBJ databases">
        <authorList>
            <person name="Magalhaes I.L.F."/>
            <person name="Oliveira U."/>
            <person name="Santos F.R."/>
            <person name="Vidigal T.H.D.A."/>
            <person name="Brescovit A.D."/>
            <person name="Santos A.J."/>
        </authorList>
    </citation>
    <scope>NUCLEOTIDE SEQUENCE</scope>
    <source>
        <tissue evidence="1">Shoot tissue taken approximately 20 cm above the soil surface</tissue>
    </source>
</reference>